<organism evidence="2 3">
    <name type="scientific">Aeromonas veronii</name>
    <dbReference type="NCBI Taxonomy" id="654"/>
    <lineage>
        <taxon>Bacteria</taxon>
        <taxon>Pseudomonadati</taxon>
        <taxon>Pseudomonadota</taxon>
        <taxon>Gammaproteobacteria</taxon>
        <taxon>Aeromonadales</taxon>
        <taxon>Aeromonadaceae</taxon>
        <taxon>Aeromonas</taxon>
    </lineage>
</organism>
<dbReference type="SUPFAM" id="SSF56731">
    <property type="entry name" value="DNA primase core"/>
    <property type="match status" value="1"/>
</dbReference>
<dbReference type="InterPro" id="IPR006171">
    <property type="entry name" value="TOPRIM_dom"/>
</dbReference>
<evidence type="ECO:0000313" key="2">
    <source>
        <dbReference type="EMBL" id="RKJ92277.1"/>
    </source>
</evidence>
<dbReference type="EMBL" id="RAWX01000001">
    <property type="protein sequence ID" value="RKJ92277.1"/>
    <property type="molecule type" value="Genomic_DNA"/>
</dbReference>
<gene>
    <name evidence="2" type="ORF">D6R50_05300</name>
</gene>
<feature type="domain" description="Toprim" evidence="1">
    <location>
        <begin position="177"/>
        <end position="273"/>
    </location>
</feature>
<dbReference type="Pfam" id="PF13362">
    <property type="entry name" value="Toprim_3"/>
    <property type="match status" value="1"/>
</dbReference>
<comment type="caution">
    <text evidence="2">The sequence shown here is derived from an EMBL/GenBank/DDBJ whole genome shotgun (WGS) entry which is preliminary data.</text>
</comment>
<accession>A0A3A9JBG6</accession>
<reference evidence="2 3" key="1">
    <citation type="submission" date="2018-09" db="EMBL/GenBank/DDBJ databases">
        <title>Genome sequencing of Aeromonas veronii MS-17-88.</title>
        <authorList>
            <person name="Tekedar H.C."/>
            <person name="Arick M.A."/>
            <person name="Hsu C.-Y."/>
            <person name="Thrash A."/>
            <person name="Karsi A."/>
            <person name="Lawrence M.L."/>
            <person name="Abdelhamed H."/>
        </authorList>
    </citation>
    <scope>NUCLEOTIDE SEQUENCE [LARGE SCALE GENOMIC DNA]</scope>
    <source>
        <strain evidence="2 3">MS 17-88</strain>
    </source>
</reference>
<dbReference type="Proteomes" id="UP000281725">
    <property type="component" value="Unassembled WGS sequence"/>
</dbReference>
<protein>
    <recommendedName>
        <fullName evidence="1">Toprim domain-containing protein</fullName>
    </recommendedName>
</protein>
<evidence type="ECO:0000313" key="3">
    <source>
        <dbReference type="Proteomes" id="UP000281725"/>
    </source>
</evidence>
<proteinExistence type="predicted"/>
<name>A0A3A9JBG6_AERVE</name>
<evidence type="ECO:0000259" key="1">
    <source>
        <dbReference type="Pfam" id="PF13362"/>
    </source>
</evidence>
<dbReference type="AlphaFoldDB" id="A0A3A9JBG6"/>
<sequence length="287" mass="30840">MTAMGVKPSRALTPTPGQVLRFHIQGDRPGTSNGWLITDELGNHAVFGSWKTGIKCVWRPIGHAIPSYIRAQLTQQAKAAEAHRLAETKAKALKEAKEIWGAAEPPYQHAYLARKQISGVGARQFGNRLIVPVFNARSQLLSLQDIDESGNKRFHRGLSLKGGFLLLGLPPKAGEPILLCEGYSTGVTLFENLGLPVAIAFSAGNLLEVGRIIRTLYSNSELWVCADNDHATAGNPGLTKARAAAYQLHGRLIVPPTIPGITDFNDLFCLNGKAALLACVKAASPAH</sequence>